<organism evidence="2 3">
    <name type="scientific">Daphnia magna</name>
    <dbReference type="NCBI Taxonomy" id="35525"/>
    <lineage>
        <taxon>Eukaryota</taxon>
        <taxon>Metazoa</taxon>
        <taxon>Ecdysozoa</taxon>
        <taxon>Arthropoda</taxon>
        <taxon>Crustacea</taxon>
        <taxon>Branchiopoda</taxon>
        <taxon>Diplostraca</taxon>
        <taxon>Cladocera</taxon>
        <taxon>Anomopoda</taxon>
        <taxon>Daphniidae</taxon>
        <taxon>Daphnia</taxon>
    </lineage>
</organism>
<gene>
    <name evidence="2" type="ORF">APZ42_007073</name>
</gene>
<evidence type="ECO:0000256" key="1">
    <source>
        <dbReference type="SAM" id="MobiDB-lite"/>
    </source>
</evidence>
<feature type="non-terminal residue" evidence="2">
    <location>
        <position position="135"/>
    </location>
</feature>
<keyword evidence="3" id="KW-1185">Reference proteome</keyword>
<evidence type="ECO:0000313" key="2">
    <source>
        <dbReference type="EMBL" id="KZR97833.1"/>
    </source>
</evidence>
<name>A0A164FIX5_9CRUS</name>
<feature type="non-terminal residue" evidence="2">
    <location>
        <position position="1"/>
    </location>
</feature>
<sequence>ENFESTTADTAESEVDEQSKLETVFPKKSTSVDAKLTFINILSNLAQEETERKVAANLIELISLTESQSPRIKAAMDRILTKIINTNNLITTDMQSEMVSNLSNILDEKKAPAEDQARKSEMTDLLSHVTSEVKA</sequence>
<feature type="compositionally biased region" description="Basic and acidic residues" evidence="1">
    <location>
        <begin position="110"/>
        <end position="122"/>
    </location>
</feature>
<comment type="caution">
    <text evidence="2">The sequence shown here is derived from an EMBL/GenBank/DDBJ whole genome shotgun (WGS) entry which is preliminary data.</text>
</comment>
<dbReference type="AlphaFoldDB" id="A0A164FIX5"/>
<dbReference type="Proteomes" id="UP000076858">
    <property type="component" value="Unassembled WGS sequence"/>
</dbReference>
<accession>A0A164FIX5</accession>
<reference evidence="2 3" key="1">
    <citation type="submission" date="2016-03" db="EMBL/GenBank/DDBJ databases">
        <title>EvidentialGene: Evidence-directed Construction of Genes on Genomes.</title>
        <authorList>
            <person name="Gilbert D.G."/>
            <person name="Choi J.-H."/>
            <person name="Mockaitis K."/>
            <person name="Colbourne J."/>
            <person name="Pfrender M."/>
        </authorList>
    </citation>
    <scope>NUCLEOTIDE SEQUENCE [LARGE SCALE GENOMIC DNA]</scope>
    <source>
        <strain evidence="2 3">Xinb3</strain>
        <tissue evidence="2">Complete organism</tissue>
    </source>
</reference>
<proteinExistence type="predicted"/>
<feature type="region of interest" description="Disordered" evidence="1">
    <location>
        <begin position="110"/>
        <end position="135"/>
    </location>
</feature>
<dbReference type="EMBL" id="LRGB01019884">
    <property type="protein sequence ID" value="KZR97833.1"/>
    <property type="molecule type" value="Genomic_DNA"/>
</dbReference>
<evidence type="ECO:0000313" key="3">
    <source>
        <dbReference type="Proteomes" id="UP000076858"/>
    </source>
</evidence>
<protein>
    <submittedName>
        <fullName evidence="2">Uncharacterized protein</fullName>
    </submittedName>
</protein>